<organism evidence="5 6">
    <name type="scientific">Roseateles oligotrophus</name>
    <dbReference type="NCBI Taxonomy" id="1769250"/>
    <lineage>
        <taxon>Bacteria</taxon>
        <taxon>Pseudomonadati</taxon>
        <taxon>Pseudomonadota</taxon>
        <taxon>Betaproteobacteria</taxon>
        <taxon>Burkholderiales</taxon>
        <taxon>Sphaerotilaceae</taxon>
        <taxon>Roseateles</taxon>
    </lineage>
</organism>
<keyword evidence="2 4" id="KW-0689">Ribosomal protein</keyword>
<accession>A0ABT2YDR1</accession>
<evidence type="ECO:0000256" key="3">
    <source>
        <dbReference type="ARBA" id="ARBA00023274"/>
    </source>
</evidence>
<keyword evidence="4" id="KW-0699">rRNA-binding</keyword>
<evidence type="ECO:0000256" key="2">
    <source>
        <dbReference type="ARBA" id="ARBA00022980"/>
    </source>
</evidence>
<dbReference type="Pfam" id="PF00276">
    <property type="entry name" value="Ribosomal_L23"/>
    <property type="match status" value="1"/>
</dbReference>
<reference evidence="5 6" key="1">
    <citation type="submission" date="2021-11" db="EMBL/GenBank/DDBJ databases">
        <authorList>
            <person name="Liang Q."/>
            <person name="Mou H."/>
            <person name="Liu Z."/>
        </authorList>
    </citation>
    <scope>NUCLEOTIDE SEQUENCE [LARGE SCALE GENOMIC DNA]</scope>
    <source>
        <strain evidence="5 6">CHU3</strain>
    </source>
</reference>
<evidence type="ECO:0000313" key="5">
    <source>
        <dbReference type="EMBL" id="MCV2368177.1"/>
    </source>
</evidence>
<comment type="function">
    <text evidence="4">One of the early assembly proteins it binds 23S rRNA. One of the proteins that surrounds the polypeptide exit tunnel on the outside of the ribosome. Forms the main docking site for trigger factor binding to the ribosome.</text>
</comment>
<dbReference type="InterPro" id="IPR012678">
    <property type="entry name" value="Ribosomal_uL23/eL15/eS24_sf"/>
</dbReference>
<dbReference type="NCBIfam" id="NF004359">
    <property type="entry name" value="PRK05738.1-3"/>
    <property type="match status" value="1"/>
</dbReference>
<dbReference type="GO" id="GO:0005840">
    <property type="term" value="C:ribosome"/>
    <property type="evidence" value="ECO:0007669"/>
    <property type="project" value="UniProtKB-KW"/>
</dbReference>
<name>A0ABT2YDR1_9BURK</name>
<keyword evidence="3 4" id="KW-0687">Ribonucleoprotein</keyword>
<dbReference type="Proteomes" id="UP001209701">
    <property type="component" value="Unassembled WGS sequence"/>
</dbReference>
<comment type="similarity">
    <text evidence="1 4">Belongs to the universal ribosomal protein uL23 family.</text>
</comment>
<dbReference type="RefSeq" id="WP_263558994.1">
    <property type="nucleotide sequence ID" value="NZ_JAJIRN010000003.1"/>
</dbReference>
<keyword evidence="6" id="KW-1185">Reference proteome</keyword>
<evidence type="ECO:0000313" key="6">
    <source>
        <dbReference type="Proteomes" id="UP001209701"/>
    </source>
</evidence>
<sequence>MSAVKYSEGRLAQVLLAPIVSEKATAVAEKHNQVLFKVMRDATKPEIKAAVELMFKVEVEAVNVVNVKGKVKKFGRSIGRRDHIKKAYVSLKAGQELNFTGEAA</sequence>
<protein>
    <recommendedName>
        <fullName evidence="4">Large ribosomal subunit protein uL23</fullName>
    </recommendedName>
</protein>
<dbReference type="InterPro" id="IPR012677">
    <property type="entry name" value="Nucleotide-bd_a/b_plait_sf"/>
</dbReference>
<comment type="caution">
    <text evidence="5">The sequence shown here is derived from an EMBL/GenBank/DDBJ whole genome shotgun (WGS) entry which is preliminary data.</text>
</comment>
<gene>
    <name evidence="4 5" type="primary">rplW</name>
    <name evidence="5" type="ORF">LNV07_08715</name>
</gene>
<dbReference type="EMBL" id="JAJIRN010000003">
    <property type="protein sequence ID" value="MCV2368177.1"/>
    <property type="molecule type" value="Genomic_DNA"/>
</dbReference>
<dbReference type="SUPFAM" id="SSF54189">
    <property type="entry name" value="Ribosomal proteins S24e, L23 and L15e"/>
    <property type="match status" value="1"/>
</dbReference>
<dbReference type="InterPro" id="IPR013025">
    <property type="entry name" value="Ribosomal_uL23-like"/>
</dbReference>
<evidence type="ECO:0000256" key="4">
    <source>
        <dbReference type="HAMAP-Rule" id="MF_01369"/>
    </source>
</evidence>
<dbReference type="NCBIfam" id="NF004363">
    <property type="entry name" value="PRK05738.2-4"/>
    <property type="match status" value="1"/>
</dbReference>
<dbReference type="PANTHER" id="PTHR11620">
    <property type="entry name" value="60S RIBOSOMAL PROTEIN L23A"/>
    <property type="match status" value="1"/>
</dbReference>
<dbReference type="HAMAP" id="MF_01369_B">
    <property type="entry name" value="Ribosomal_uL23_B"/>
    <property type="match status" value="1"/>
</dbReference>
<comment type="subunit">
    <text evidence="4">Part of the 50S ribosomal subunit. Contacts protein L29, and trigger factor when it is bound to the ribosome.</text>
</comment>
<keyword evidence="4" id="KW-0694">RNA-binding</keyword>
<dbReference type="Gene3D" id="3.30.70.330">
    <property type="match status" value="1"/>
</dbReference>
<proteinExistence type="inferred from homology"/>
<evidence type="ECO:0000256" key="1">
    <source>
        <dbReference type="ARBA" id="ARBA00006700"/>
    </source>
</evidence>